<dbReference type="RefSeq" id="WP_156314884.1">
    <property type="nucleotide sequence ID" value="NZ_BAUT01000037.1"/>
</dbReference>
<feature type="region of interest" description="Disordered" evidence="1">
    <location>
        <begin position="29"/>
        <end position="61"/>
    </location>
</feature>
<comment type="caution">
    <text evidence="2">The sequence shown here is derived from an EMBL/GenBank/DDBJ whole genome shotgun (WGS) entry which is preliminary data.</text>
</comment>
<dbReference type="AlphaFoldDB" id="W4Q6N9"/>
<sequence length="61" mass="6989">MYYDYGIEHEKNSSNILVNRIAVGLFGAKEKPKPIDGDQPDRKGFYKRHGSKIKRPRGGRV</sequence>
<evidence type="ECO:0000313" key="2">
    <source>
        <dbReference type="EMBL" id="GAE27029.1"/>
    </source>
</evidence>
<accession>W4Q6N9</accession>
<dbReference type="Proteomes" id="UP000018890">
    <property type="component" value="Unassembled WGS sequence"/>
</dbReference>
<protein>
    <submittedName>
        <fullName evidence="2">Uncharacterized protein</fullName>
    </submittedName>
</protein>
<dbReference type="STRING" id="1236970.JCM9140_3141"/>
<reference evidence="2" key="1">
    <citation type="journal article" date="2014" name="Genome Announc.">
        <title>Draft Genome Sequences of Three Alkaliphilic Bacillus Strains, Bacillus wakoensis JCM 9140T, Bacillus akibai JCM 9157T, and Bacillus hemicellulosilyticus JCM 9152T.</title>
        <authorList>
            <person name="Yuki M."/>
            <person name="Oshima K."/>
            <person name="Suda W."/>
            <person name="Oshida Y."/>
            <person name="Kitamura K."/>
            <person name="Iida T."/>
            <person name="Hattori M."/>
            <person name="Ohkuma M."/>
        </authorList>
    </citation>
    <scope>NUCLEOTIDE SEQUENCE [LARGE SCALE GENOMIC DNA]</scope>
    <source>
        <strain evidence="2">JCM 9140</strain>
    </source>
</reference>
<keyword evidence="3" id="KW-1185">Reference proteome</keyword>
<organism evidence="2 3">
    <name type="scientific">Halalkalibacter wakoensis JCM 9140</name>
    <dbReference type="NCBI Taxonomy" id="1236970"/>
    <lineage>
        <taxon>Bacteria</taxon>
        <taxon>Bacillati</taxon>
        <taxon>Bacillota</taxon>
        <taxon>Bacilli</taxon>
        <taxon>Bacillales</taxon>
        <taxon>Bacillaceae</taxon>
        <taxon>Halalkalibacter</taxon>
    </lineage>
</organism>
<evidence type="ECO:0000313" key="3">
    <source>
        <dbReference type="Proteomes" id="UP000018890"/>
    </source>
</evidence>
<dbReference type="EMBL" id="BAUT01000037">
    <property type="protein sequence ID" value="GAE27029.1"/>
    <property type="molecule type" value="Genomic_DNA"/>
</dbReference>
<dbReference type="OrthoDB" id="2990575at2"/>
<name>W4Q6N9_9BACI</name>
<feature type="compositionally biased region" description="Basic and acidic residues" evidence="1">
    <location>
        <begin position="29"/>
        <end position="44"/>
    </location>
</feature>
<proteinExistence type="predicted"/>
<gene>
    <name evidence="2" type="ORF">JCM9140_3141</name>
</gene>
<evidence type="ECO:0000256" key="1">
    <source>
        <dbReference type="SAM" id="MobiDB-lite"/>
    </source>
</evidence>
<feature type="compositionally biased region" description="Basic residues" evidence="1">
    <location>
        <begin position="45"/>
        <end position="61"/>
    </location>
</feature>